<evidence type="ECO:0000313" key="1">
    <source>
        <dbReference type="EMBL" id="SEO35984.1"/>
    </source>
</evidence>
<sequence length="58" mass="6540">MTNEQSPRQHVIAQIEALTAEGAKGEEILRMIESHVFAYSDKEKKLAFVRTSFGFIDA</sequence>
<protein>
    <submittedName>
        <fullName evidence="1">Uncharacterized protein</fullName>
    </submittedName>
</protein>
<dbReference type="Proteomes" id="UP000198761">
    <property type="component" value="Unassembled WGS sequence"/>
</dbReference>
<proteinExistence type="predicted"/>
<organism evidence="1 2">
    <name type="scientific">Gemmobacter aquatilis</name>
    <dbReference type="NCBI Taxonomy" id="933059"/>
    <lineage>
        <taxon>Bacteria</taxon>
        <taxon>Pseudomonadati</taxon>
        <taxon>Pseudomonadota</taxon>
        <taxon>Alphaproteobacteria</taxon>
        <taxon>Rhodobacterales</taxon>
        <taxon>Paracoccaceae</taxon>
        <taxon>Gemmobacter</taxon>
    </lineage>
</organism>
<gene>
    <name evidence="1" type="ORF">SAMN04488103_1289</name>
</gene>
<reference evidence="1 2" key="1">
    <citation type="submission" date="2016-10" db="EMBL/GenBank/DDBJ databases">
        <authorList>
            <person name="de Groot N.N."/>
        </authorList>
    </citation>
    <scope>NUCLEOTIDE SEQUENCE [LARGE SCALE GENOMIC DNA]</scope>
    <source>
        <strain evidence="1 2">DSM 3857</strain>
    </source>
</reference>
<dbReference type="RefSeq" id="WP_175482207.1">
    <property type="nucleotide sequence ID" value="NZ_FOCE01000028.1"/>
</dbReference>
<dbReference type="STRING" id="933059.SAMN04488103_1289"/>
<name>A0A1H8P2H5_9RHOB</name>
<keyword evidence="2" id="KW-1185">Reference proteome</keyword>
<dbReference type="AlphaFoldDB" id="A0A1H8P2H5"/>
<dbReference type="EMBL" id="FOCE01000028">
    <property type="protein sequence ID" value="SEO35984.1"/>
    <property type="molecule type" value="Genomic_DNA"/>
</dbReference>
<accession>A0A1H8P2H5</accession>
<evidence type="ECO:0000313" key="2">
    <source>
        <dbReference type="Proteomes" id="UP000198761"/>
    </source>
</evidence>